<dbReference type="PROSITE" id="PS00894">
    <property type="entry name" value="HTH_DEOR_1"/>
    <property type="match status" value="1"/>
</dbReference>
<dbReference type="RefSeq" id="WP_209404625.1">
    <property type="nucleotide sequence ID" value="NZ_JAGIYQ010000005.1"/>
</dbReference>
<dbReference type="InterPro" id="IPR036388">
    <property type="entry name" value="WH-like_DNA-bd_sf"/>
</dbReference>
<reference evidence="5" key="1">
    <citation type="submission" date="2021-04" db="EMBL/GenBank/DDBJ databases">
        <title>Genome seq and assembly of Bacillus sp.</title>
        <authorList>
            <person name="Chhetri G."/>
        </authorList>
    </citation>
    <scope>NUCLEOTIDE SEQUENCE</scope>
    <source>
        <strain evidence="5">RG28</strain>
    </source>
</reference>
<dbReference type="SMART" id="SM00420">
    <property type="entry name" value="HTH_DEOR"/>
    <property type="match status" value="1"/>
</dbReference>
<dbReference type="PANTHER" id="PTHR30363">
    <property type="entry name" value="HTH-TYPE TRANSCRIPTIONAL REGULATOR SRLR-RELATED"/>
    <property type="match status" value="1"/>
</dbReference>
<dbReference type="SMART" id="SM01134">
    <property type="entry name" value="DeoRC"/>
    <property type="match status" value="1"/>
</dbReference>
<dbReference type="SUPFAM" id="SSF46785">
    <property type="entry name" value="Winged helix' DNA-binding domain"/>
    <property type="match status" value="1"/>
</dbReference>
<keyword evidence="1" id="KW-0805">Transcription regulation</keyword>
<protein>
    <submittedName>
        <fullName evidence="5">DeoR/GlpR transcriptional regulator</fullName>
    </submittedName>
</protein>
<dbReference type="PANTHER" id="PTHR30363:SF51">
    <property type="entry name" value="HTH-TYPE TRANSCRIPTIONAL REPRESSOR GLCR"/>
    <property type="match status" value="1"/>
</dbReference>
<dbReference type="InterPro" id="IPR014036">
    <property type="entry name" value="DeoR-like_C"/>
</dbReference>
<dbReference type="GO" id="GO:0003677">
    <property type="term" value="F:DNA binding"/>
    <property type="evidence" value="ECO:0007669"/>
    <property type="project" value="UniProtKB-KW"/>
</dbReference>
<evidence type="ECO:0000256" key="1">
    <source>
        <dbReference type="ARBA" id="ARBA00023015"/>
    </source>
</evidence>
<dbReference type="Gene3D" id="3.40.50.1360">
    <property type="match status" value="1"/>
</dbReference>
<evidence type="ECO:0000313" key="5">
    <source>
        <dbReference type="EMBL" id="MBP0725251.1"/>
    </source>
</evidence>
<feature type="domain" description="HTH deoR-type" evidence="4">
    <location>
        <begin position="3"/>
        <end position="58"/>
    </location>
</feature>
<comment type="caution">
    <text evidence="5">The sequence shown here is derived from an EMBL/GenBank/DDBJ whole genome shotgun (WGS) entry which is preliminary data.</text>
</comment>
<evidence type="ECO:0000256" key="3">
    <source>
        <dbReference type="ARBA" id="ARBA00023163"/>
    </source>
</evidence>
<evidence type="ECO:0000313" key="6">
    <source>
        <dbReference type="Proteomes" id="UP000682134"/>
    </source>
</evidence>
<keyword evidence="6" id="KW-1185">Reference proteome</keyword>
<dbReference type="Pfam" id="PF08220">
    <property type="entry name" value="HTH_DeoR"/>
    <property type="match status" value="1"/>
</dbReference>
<name>A0A940SJ98_9BACI</name>
<sequence>MYQEHRLASIKTYLSSHKSIMLEEICEMFGVSKDTARRDLVKLEERGEIIRVKGGATLPSANRNLIEYQERKTTVSKEKIALKAALFVQDDYDLLMDTSSTIALIAKYIENKRVNVITNSIDLVDLLGEHTEINTFLLPGKFNRKNRNLTGPRTIETLNDFKVDQLFLGACGISGEGVTSPDEEEAFLKKKMISCARQVILLADFSKFEKEFLHRVCDLADIDLIITDQSPNETVMEKIKEHNIRLFVEENEEVESEYNEKN</sequence>
<dbReference type="Pfam" id="PF00455">
    <property type="entry name" value="DeoRC"/>
    <property type="match status" value="1"/>
</dbReference>
<evidence type="ECO:0000256" key="2">
    <source>
        <dbReference type="ARBA" id="ARBA00023125"/>
    </source>
</evidence>
<dbReference type="InterPro" id="IPR036390">
    <property type="entry name" value="WH_DNA-bd_sf"/>
</dbReference>
<dbReference type="Gene3D" id="1.10.10.10">
    <property type="entry name" value="Winged helix-like DNA-binding domain superfamily/Winged helix DNA-binding domain"/>
    <property type="match status" value="1"/>
</dbReference>
<dbReference type="AlphaFoldDB" id="A0A940SJ98"/>
<dbReference type="SUPFAM" id="SSF100950">
    <property type="entry name" value="NagB/RpiA/CoA transferase-like"/>
    <property type="match status" value="1"/>
</dbReference>
<dbReference type="InterPro" id="IPR018356">
    <property type="entry name" value="Tscrpt_reg_HTH_DeoR_CS"/>
</dbReference>
<dbReference type="PROSITE" id="PS51000">
    <property type="entry name" value="HTH_DEOR_2"/>
    <property type="match status" value="1"/>
</dbReference>
<accession>A0A940SJ98</accession>
<proteinExistence type="predicted"/>
<dbReference type="InterPro" id="IPR050313">
    <property type="entry name" value="Carb_Metab_HTH_regulators"/>
</dbReference>
<keyword evidence="3" id="KW-0804">Transcription</keyword>
<dbReference type="Proteomes" id="UP000682134">
    <property type="component" value="Unassembled WGS sequence"/>
</dbReference>
<evidence type="ECO:0000259" key="4">
    <source>
        <dbReference type="PROSITE" id="PS51000"/>
    </source>
</evidence>
<dbReference type="GO" id="GO:0003700">
    <property type="term" value="F:DNA-binding transcription factor activity"/>
    <property type="evidence" value="ECO:0007669"/>
    <property type="project" value="InterPro"/>
</dbReference>
<keyword evidence="2" id="KW-0238">DNA-binding</keyword>
<gene>
    <name evidence="5" type="ORF">J5Y03_08620</name>
</gene>
<dbReference type="EMBL" id="JAGIYQ010000005">
    <property type="protein sequence ID" value="MBP0725251.1"/>
    <property type="molecule type" value="Genomic_DNA"/>
</dbReference>
<dbReference type="InterPro" id="IPR037171">
    <property type="entry name" value="NagB/RpiA_transferase-like"/>
</dbReference>
<organism evidence="5 6">
    <name type="scientific">Gottfriedia endophytica</name>
    <dbReference type="NCBI Taxonomy" id="2820819"/>
    <lineage>
        <taxon>Bacteria</taxon>
        <taxon>Bacillati</taxon>
        <taxon>Bacillota</taxon>
        <taxon>Bacilli</taxon>
        <taxon>Bacillales</taxon>
        <taxon>Bacillaceae</taxon>
        <taxon>Gottfriedia</taxon>
    </lineage>
</organism>
<dbReference type="InterPro" id="IPR001034">
    <property type="entry name" value="DeoR_HTH"/>
</dbReference>
<dbReference type="PRINTS" id="PR00037">
    <property type="entry name" value="HTHLACR"/>
</dbReference>